<accession>A0A0F9KDJ1</accession>
<gene>
    <name evidence="1" type="ORF">LCGC14_1341450</name>
</gene>
<evidence type="ECO:0000313" key="1">
    <source>
        <dbReference type="EMBL" id="KKM80294.1"/>
    </source>
</evidence>
<proteinExistence type="predicted"/>
<dbReference type="AlphaFoldDB" id="A0A0F9KDJ1"/>
<protein>
    <submittedName>
        <fullName evidence="1">Uncharacterized protein</fullName>
    </submittedName>
</protein>
<reference evidence="1" key="1">
    <citation type="journal article" date="2015" name="Nature">
        <title>Complex archaea that bridge the gap between prokaryotes and eukaryotes.</title>
        <authorList>
            <person name="Spang A."/>
            <person name="Saw J.H."/>
            <person name="Jorgensen S.L."/>
            <person name="Zaremba-Niedzwiedzka K."/>
            <person name="Martijn J."/>
            <person name="Lind A.E."/>
            <person name="van Eijk R."/>
            <person name="Schleper C."/>
            <person name="Guy L."/>
            <person name="Ettema T.J."/>
        </authorList>
    </citation>
    <scope>NUCLEOTIDE SEQUENCE</scope>
</reference>
<organism evidence="1">
    <name type="scientific">marine sediment metagenome</name>
    <dbReference type="NCBI Taxonomy" id="412755"/>
    <lineage>
        <taxon>unclassified sequences</taxon>
        <taxon>metagenomes</taxon>
        <taxon>ecological metagenomes</taxon>
    </lineage>
</organism>
<name>A0A0F9KDJ1_9ZZZZ</name>
<dbReference type="EMBL" id="LAZR01008208">
    <property type="protein sequence ID" value="KKM80294.1"/>
    <property type="molecule type" value="Genomic_DNA"/>
</dbReference>
<comment type="caution">
    <text evidence="1">The sequence shown here is derived from an EMBL/GenBank/DDBJ whole genome shotgun (WGS) entry which is preliminary data.</text>
</comment>
<sequence>MTQLKCNKAKDCKVKFCPHKKPHSQVTGRHPNCVEPGTYCYARGIPVNCEEG</sequence>